<evidence type="ECO:0000256" key="7">
    <source>
        <dbReference type="ARBA" id="ARBA00022833"/>
    </source>
</evidence>
<feature type="non-terminal residue" evidence="12">
    <location>
        <position position="236"/>
    </location>
</feature>
<dbReference type="InterPro" id="IPR010994">
    <property type="entry name" value="RuvA_2-like"/>
</dbReference>
<evidence type="ECO:0000256" key="9">
    <source>
        <dbReference type="ARBA" id="ARBA00023027"/>
    </source>
</evidence>
<evidence type="ECO:0000256" key="6">
    <source>
        <dbReference type="ARBA" id="ARBA00022763"/>
    </source>
</evidence>
<sequence>LLQQSKLGKTTKSPRWAIAYKFAARQATTNLKDITTQVGRTGALTPVAILEPVKLAGSTISRATLHNEDEIRRKDIRIGDIVLIEKGGDVIPEVLKVIEAKRTGKEKEYHLPKVCPVCGGKVARYEGEVVPRCENIACPAQVKGRIKHFASRNALDIETLGEKLVDQLVDKGLISDVADLYYLRLEGLVSLERMGKKSSENLLEAINRSKETSLERLIFGLGIRHIGVYAAEVLAK</sequence>
<reference evidence="12" key="1">
    <citation type="journal article" date="2014" name="Front. Microbiol.">
        <title>High frequency of phylogenetically diverse reductive dehalogenase-homologous genes in deep subseafloor sedimentary metagenomes.</title>
        <authorList>
            <person name="Kawai M."/>
            <person name="Futagami T."/>
            <person name="Toyoda A."/>
            <person name="Takaki Y."/>
            <person name="Nishi S."/>
            <person name="Hori S."/>
            <person name="Arai W."/>
            <person name="Tsubouchi T."/>
            <person name="Morono Y."/>
            <person name="Uchiyama I."/>
            <person name="Ito T."/>
            <person name="Fujiyama A."/>
            <person name="Inagaki F."/>
            <person name="Takami H."/>
        </authorList>
    </citation>
    <scope>NUCLEOTIDE SEQUENCE</scope>
    <source>
        <strain evidence="12">Expedition CK06-06</strain>
    </source>
</reference>
<dbReference type="PROSITE" id="PS01056">
    <property type="entry name" value="DNA_LIGASE_N2"/>
    <property type="match status" value="1"/>
</dbReference>
<dbReference type="EMBL" id="BART01033056">
    <property type="protein sequence ID" value="GAH16999.1"/>
    <property type="molecule type" value="Genomic_DNA"/>
</dbReference>
<evidence type="ECO:0000256" key="8">
    <source>
        <dbReference type="ARBA" id="ARBA00022842"/>
    </source>
</evidence>
<accession>X1EIR2</accession>
<organism evidence="12">
    <name type="scientific">marine sediment metagenome</name>
    <dbReference type="NCBI Taxonomy" id="412755"/>
    <lineage>
        <taxon>unclassified sequences</taxon>
        <taxon>metagenomes</taxon>
        <taxon>ecological metagenomes</taxon>
    </lineage>
</organism>
<keyword evidence="9" id="KW-0520">NAD</keyword>
<feature type="domain" description="NAD-dependent DNA ligase N-terminal" evidence="11">
    <location>
        <begin position="1"/>
        <end position="154"/>
    </location>
</feature>
<dbReference type="InterPro" id="IPR004150">
    <property type="entry name" value="NAD_DNA_ligase_OB"/>
</dbReference>
<evidence type="ECO:0000256" key="3">
    <source>
        <dbReference type="ARBA" id="ARBA00022598"/>
    </source>
</evidence>
<evidence type="ECO:0000259" key="11">
    <source>
        <dbReference type="SMART" id="SM00532"/>
    </source>
</evidence>
<keyword evidence="4" id="KW-0235">DNA replication</keyword>
<dbReference type="GO" id="GO:0006260">
    <property type="term" value="P:DNA replication"/>
    <property type="evidence" value="ECO:0007669"/>
    <property type="project" value="UniProtKB-KW"/>
</dbReference>
<evidence type="ECO:0000256" key="4">
    <source>
        <dbReference type="ARBA" id="ARBA00022705"/>
    </source>
</evidence>
<dbReference type="GO" id="GO:0005829">
    <property type="term" value="C:cytosol"/>
    <property type="evidence" value="ECO:0007669"/>
    <property type="project" value="TreeGrafter"/>
</dbReference>
<comment type="caution">
    <text evidence="12">The sequence shown here is derived from an EMBL/GenBank/DDBJ whole genome shotgun (WGS) entry which is preliminary data.</text>
</comment>
<dbReference type="SMART" id="SM00532">
    <property type="entry name" value="LIGANc"/>
    <property type="match status" value="1"/>
</dbReference>
<gene>
    <name evidence="12" type="ORF">S01H4_56937</name>
</gene>
<dbReference type="GO" id="GO:0006281">
    <property type="term" value="P:DNA repair"/>
    <property type="evidence" value="ECO:0007669"/>
    <property type="project" value="UniProtKB-KW"/>
</dbReference>
<comment type="function">
    <text evidence="2">DNA ligase that catalyzes the formation of phosphodiester linkages between 5'-phosphoryl and 3'-hydroxyl groups in double-stranded DNA using NAD as a coenzyme and as the energy source for the reaction. It is essential for DNA replication and repair of damaged DNA.</text>
</comment>
<dbReference type="GO" id="GO:0046872">
    <property type="term" value="F:metal ion binding"/>
    <property type="evidence" value="ECO:0007669"/>
    <property type="project" value="UniProtKB-KW"/>
</dbReference>
<dbReference type="GO" id="GO:0003911">
    <property type="term" value="F:DNA ligase (NAD+) activity"/>
    <property type="evidence" value="ECO:0007669"/>
    <property type="project" value="InterPro"/>
</dbReference>
<evidence type="ECO:0000256" key="10">
    <source>
        <dbReference type="ARBA" id="ARBA00023204"/>
    </source>
</evidence>
<keyword evidence="10" id="KW-0234">DNA repair</keyword>
<dbReference type="AlphaFoldDB" id="X1EIR2"/>
<dbReference type="Pfam" id="PF03119">
    <property type="entry name" value="DNA_ligase_ZBD"/>
    <property type="match status" value="1"/>
</dbReference>
<feature type="non-terminal residue" evidence="12">
    <location>
        <position position="1"/>
    </location>
</feature>
<evidence type="ECO:0000256" key="1">
    <source>
        <dbReference type="ARBA" id="ARBA00001946"/>
    </source>
</evidence>
<name>X1EIR2_9ZZZZ</name>
<dbReference type="Gene3D" id="2.40.50.140">
    <property type="entry name" value="Nucleic acid-binding proteins"/>
    <property type="match status" value="1"/>
</dbReference>
<dbReference type="PANTHER" id="PTHR23389">
    <property type="entry name" value="CHROMOSOME TRANSMISSION FIDELITY FACTOR 18"/>
    <property type="match status" value="1"/>
</dbReference>
<dbReference type="PANTHER" id="PTHR23389:SF9">
    <property type="entry name" value="DNA LIGASE"/>
    <property type="match status" value="1"/>
</dbReference>
<dbReference type="SUPFAM" id="SSF50249">
    <property type="entry name" value="Nucleic acid-binding proteins"/>
    <property type="match status" value="1"/>
</dbReference>
<comment type="cofactor">
    <cofactor evidence="1">
        <name>Mg(2+)</name>
        <dbReference type="ChEBI" id="CHEBI:18420"/>
    </cofactor>
</comment>
<dbReference type="InterPro" id="IPR012340">
    <property type="entry name" value="NA-bd_OB-fold"/>
</dbReference>
<dbReference type="Gene3D" id="1.10.150.20">
    <property type="entry name" value="5' to 3' exonuclease, C-terminal subdomain"/>
    <property type="match status" value="2"/>
</dbReference>
<keyword evidence="7" id="KW-0862">Zinc</keyword>
<dbReference type="InterPro" id="IPR013840">
    <property type="entry name" value="DNAligase_N"/>
</dbReference>
<dbReference type="FunFam" id="2.40.50.140:FF:000012">
    <property type="entry name" value="DNA ligase"/>
    <property type="match status" value="1"/>
</dbReference>
<protein>
    <recommendedName>
        <fullName evidence="11">NAD-dependent DNA ligase N-terminal domain-containing protein</fullName>
    </recommendedName>
</protein>
<evidence type="ECO:0000256" key="5">
    <source>
        <dbReference type="ARBA" id="ARBA00022723"/>
    </source>
</evidence>
<evidence type="ECO:0000256" key="2">
    <source>
        <dbReference type="ARBA" id="ARBA00004067"/>
    </source>
</evidence>
<dbReference type="Pfam" id="PF03120">
    <property type="entry name" value="OB_DNA_ligase"/>
    <property type="match status" value="1"/>
</dbReference>
<dbReference type="FunFam" id="1.10.150.20:FF:000007">
    <property type="entry name" value="DNA ligase"/>
    <property type="match status" value="1"/>
</dbReference>
<keyword evidence="5" id="KW-0479">Metal-binding</keyword>
<dbReference type="Gene3D" id="6.20.10.30">
    <property type="match status" value="1"/>
</dbReference>
<dbReference type="InterPro" id="IPR033136">
    <property type="entry name" value="DNA_ligase_CS"/>
</dbReference>
<proteinExistence type="predicted"/>
<dbReference type="InterPro" id="IPR004149">
    <property type="entry name" value="Znf_DNAligase_C4"/>
</dbReference>
<keyword evidence="6" id="KW-0227">DNA damage</keyword>
<dbReference type="SUPFAM" id="SSF47781">
    <property type="entry name" value="RuvA domain 2-like"/>
    <property type="match status" value="1"/>
</dbReference>
<keyword evidence="8" id="KW-0460">Magnesium</keyword>
<evidence type="ECO:0000313" key="12">
    <source>
        <dbReference type="EMBL" id="GAH16999.1"/>
    </source>
</evidence>
<keyword evidence="3" id="KW-0436">Ligase</keyword>
<dbReference type="Gene3D" id="3.30.1490.70">
    <property type="match status" value="1"/>
</dbReference>